<feature type="region of interest" description="Disordered" evidence="1">
    <location>
        <begin position="675"/>
        <end position="709"/>
    </location>
</feature>
<evidence type="ECO:0000313" key="3">
    <source>
        <dbReference type="EMBL" id="KAJ8604879.1"/>
    </source>
</evidence>
<gene>
    <name evidence="3" type="ORF">CTAYLR_010415</name>
</gene>
<evidence type="ECO:0000256" key="1">
    <source>
        <dbReference type="SAM" id="MobiDB-lite"/>
    </source>
</evidence>
<dbReference type="Gene3D" id="3.40.50.11500">
    <property type="match status" value="1"/>
</dbReference>
<feature type="compositionally biased region" description="Basic and acidic residues" evidence="1">
    <location>
        <begin position="679"/>
        <end position="693"/>
    </location>
</feature>
<dbReference type="GO" id="GO:0032483">
    <property type="term" value="P:regulation of Rab protein signal transduction"/>
    <property type="evidence" value="ECO:0007669"/>
    <property type="project" value="TreeGrafter"/>
</dbReference>
<accession>A0AAD7UFN8</accession>
<protein>
    <recommendedName>
        <fullName evidence="2">UDENN domain-containing protein</fullName>
    </recommendedName>
</protein>
<dbReference type="PROSITE" id="PS50211">
    <property type="entry name" value="DENN"/>
    <property type="match status" value="1"/>
</dbReference>
<proteinExistence type="predicted"/>
<comment type="caution">
    <text evidence="3">The sequence shown here is derived from an EMBL/GenBank/DDBJ whole genome shotgun (WGS) entry which is preliminary data.</text>
</comment>
<name>A0AAD7UFN8_9STRA</name>
<dbReference type="PANTHER" id="PTHR12296:SF21">
    <property type="entry name" value="DENN DOMAIN-CONTAINING PROTEIN 3"/>
    <property type="match status" value="1"/>
</dbReference>
<dbReference type="InterPro" id="IPR037516">
    <property type="entry name" value="Tripartite_DENN"/>
</dbReference>
<evidence type="ECO:0000313" key="4">
    <source>
        <dbReference type="Proteomes" id="UP001230188"/>
    </source>
</evidence>
<organism evidence="3 4">
    <name type="scientific">Chrysophaeum taylorii</name>
    <dbReference type="NCBI Taxonomy" id="2483200"/>
    <lineage>
        <taxon>Eukaryota</taxon>
        <taxon>Sar</taxon>
        <taxon>Stramenopiles</taxon>
        <taxon>Ochrophyta</taxon>
        <taxon>Pelagophyceae</taxon>
        <taxon>Pelagomonadales</taxon>
        <taxon>Pelagomonadaceae</taxon>
        <taxon>Chrysophaeum</taxon>
    </lineage>
</organism>
<keyword evidence="4" id="KW-1185">Reference proteome</keyword>
<dbReference type="InterPro" id="IPR043153">
    <property type="entry name" value="DENN_C"/>
</dbReference>
<dbReference type="InterPro" id="IPR001194">
    <property type="entry name" value="cDENN_dom"/>
</dbReference>
<dbReference type="GO" id="GO:0031410">
    <property type="term" value="C:cytoplasmic vesicle"/>
    <property type="evidence" value="ECO:0007669"/>
    <property type="project" value="TreeGrafter"/>
</dbReference>
<dbReference type="EMBL" id="JAQMWT010000321">
    <property type="protein sequence ID" value="KAJ8604879.1"/>
    <property type="molecule type" value="Genomic_DNA"/>
</dbReference>
<dbReference type="Pfam" id="PF02141">
    <property type="entry name" value="DENN"/>
    <property type="match status" value="1"/>
</dbReference>
<sequence>MDHNNNESSESESSIRASGSSQQSPQWSRFIARPGTPRTSATNSGLFAWQSTETTVTRAALVPSGLVDDVLVVGAEAFSVSEEEILQAAAAGKGVTRPSKWSEVATPLQRAAVVLERLAPASKEGRGCLTDGGSLVAAAAEVAERPEPPQRVEWFCFPSGVVDAAWKPRRPATRSHVFALFSEGAPLRGIVLTYYTPAVRSSSSSSEMRLWVPVAICLLTRLAIVPALTAWIEQLAVALDEARASEEAEAREAALDCIFAVATQLADEVPRPVAGVLSLKIAGPAKEMVHAREHYAASRGNQIRRKSVFDEALARPTGGGGCIWLAAMLLGPDGLAAALACALLERPILLVAESTSVLAPVAEALLALVRPFEWSHVYVPVLPRPLLELLDAPQPFLLGILSSWLPDDFEPTDEQPENDRRPLPPPPEPRPARVLSDTTHVRPPGLTDRPSSSRRASTATFSVLSSMRRETPSRRRRESFGRRESLSSQFAPVAPGTVAFNLDTGSYFSPGPSLLGDVALDDAPSLPDDFADAIRAATAALQNAAIDALDDAPPAAARIPRGDALLAAEAGLQAASANQMRRLLQGCASFIDARRDDRALLRADDLVEAHPVPADRPFLRRLAETQHFWQFIDSTRESLIEAKDPDLASISVSSLLALRDENIDADDAYCYTVPPPLQHIHDDETRPTSDAARKAISPPPPGRGVRDEDRATTNDITIHAWHPDPVFGADRQPAATRVYRYGTLADLLGVPFEDLWAQLEGDQDVPPGRTP</sequence>
<dbReference type="InterPro" id="IPR051696">
    <property type="entry name" value="DENN_Domain_GEFs"/>
</dbReference>
<dbReference type="PANTHER" id="PTHR12296">
    <property type="entry name" value="DENN DOMAIN-CONTAINING PROTEIN 4"/>
    <property type="match status" value="1"/>
</dbReference>
<dbReference type="Proteomes" id="UP001230188">
    <property type="component" value="Unassembled WGS sequence"/>
</dbReference>
<dbReference type="AlphaFoldDB" id="A0AAD7UFN8"/>
<feature type="region of interest" description="Disordered" evidence="1">
    <location>
        <begin position="1"/>
        <end position="44"/>
    </location>
</feature>
<reference evidence="3" key="1">
    <citation type="submission" date="2023-01" db="EMBL/GenBank/DDBJ databases">
        <title>Metagenome sequencing of chrysophaentin producing Chrysophaeum taylorii.</title>
        <authorList>
            <person name="Davison J."/>
            <person name="Bewley C."/>
        </authorList>
    </citation>
    <scope>NUCLEOTIDE SEQUENCE</scope>
    <source>
        <strain evidence="3">NIES-1699</strain>
    </source>
</reference>
<feature type="domain" description="UDENN" evidence="2">
    <location>
        <begin position="111"/>
        <end position="645"/>
    </location>
</feature>
<dbReference type="SMART" id="SM00799">
    <property type="entry name" value="DENN"/>
    <property type="match status" value="1"/>
</dbReference>
<evidence type="ECO:0000259" key="2">
    <source>
        <dbReference type="PROSITE" id="PS50211"/>
    </source>
</evidence>
<feature type="compositionally biased region" description="Low complexity" evidence="1">
    <location>
        <begin position="7"/>
        <end position="24"/>
    </location>
</feature>
<feature type="compositionally biased region" description="Basic and acidic residues" evidence="1">
    <location>
        <begin position="467"/>
        <end position="485"/>
    </location>
</feature>
<feature type="region of interest" description="Disordered" evidence="1">
    <location>
        <begin position="408"/>
        <end position="488"/>
    </location>
</feature>